<dbReference type="InterPro" id="IPR009071">
    <property type="entry name" value="HMG_box_dom"/>
</dbReference>
<feature type="compositionally biased region" description="Basic and acidic residues" evidence="2">
    <location>
        <begin position="585"/>
        <end position="594"/>
    </location>
</feature>
<evidence type="ECO:0000313" key="5">
    <source>
        <dbReference type="Proteomes" id="UP001172155"/>
    </source>
</evidence>
<feature type="compositionally biased region" description="Basic residues" evidence="2">
    <location>
        <begin position="28"/>
        <end position="38"/>
    </location>
</feature>
<dbReference type="PANTHER" id="PTHR23099">
    <property type="entry name" value="TRANSCRIPTIONAL REGULATOR"/>
    <property type="match status" value="1"/>
</dbReference>
<proteinExistence type="predicted"/>
<feature type="compositionally biased region" description="Basic and acidic residues" evidence="2">
    <location>
        <begin position="262"/>
        <end position="277"/>
    </location>
</feature>
<comment type="caution">
    <text evidence="4">The sequence shown here is derived from an EMBL/GenBank/DDBJ whole genome shotgun (WGS) entry which is preliminary data.</text>
</comment>
<dbReference type="InterPro" id="IPR006640">
    <property type="entry name" value="SprT-like_domain"/>
</dbReference>
<evidence type="ECO:0000256" key="2">
    <source>
        <dbReference type="SAM" id="MobiDB-lite"/>
    </source>
</evidence>
<feature type="region of interest" description="Disordered" evidence="2">
    <location>
        <begin position="533"/>
        <end position="552"/>
    </location>
</feature>
<feature type="compositionally biased region" description="Basic and acidic residues" evidence="2">
    <location>
        <begin position="543"/>
        <end position="552"/>
    </location>
</feature>
<feature type="compositionally biased region" description="Acidic residues" evidence="2">
    <location>
        <begin position="121"/>
        <end position="130"/>
    </location>
</feature>
<feature type="region of interest" description="Disordered" evidence="2">
    <location>
        <begin position="312"/>
        <end position="343"/>
    </location>
</feature>
<protein>
    <submittedName>
        <fullName evidence="4">SprT-like family-domain-containing protein</fullName>
    </submittedName>
</protein>
<dbReference type="Proteomes" id="UP001172155">
    <property type="component" value="Unassembled WGS sequence"/>
</dbReference>
<dbReference type="PANTHER" id="PTHR23099:SF0">
    <property type="entry name" value="GERM CELL NUCLEAR ACIDIC PROTEIN"/>
    <property type="match status" value="1"/>
</dbReference>
<feature type="domain" description="HMG box" evidence="3">
    <location>
        <begin position="548"/>
        <end position="601"/>
    </location>
</feature>
<dbReference type="AlphaFoldDB" id="A0AA40F238"/>
<dbReference type="Gene3D" id="1.10.30.10">
    <property type="entry name" value="High mobility group box domain"/>
    <property type="match status" value="1"/>
</dbReference>
<dbReference type="SMART" id="SM00731">
    <property type="entry name" value="SprT"/>
    <property type="match status" value="1"/>
</dbReference>
<accession>A0AA40F238</accession>
<dbReference type="Pfam" id="PF17283">
    <property type="entry name" value="Zn_ribbon_SprT"/>
    <property type="match status" value="1"/>
</dbReference>
<feature type="compositionally biased region" description="Basic and acidic residues" evidence="2">
    <location>
        <begin position="94"/>
        <end position="109"/>
    </location>
</feature>
<dbReference type="InterPro" id="IPR035240">
    <property type="entry name" value="SprT_Zn_ribbon"/>
</dbReference>
<dbReference type="Pfam" id="PF10263">
    <property type="entry name" value="SprT-like"/>
    <property type="match status" value="1"/>
</dbReference>
<keyword evidence="1" id="KW-0539">Nucleus</keyword>
<dbReference type="SUPFAM" id="SSF47095">
    <property type="entry name" value="HMG-box"/>
    <property type="match status" value="1"/>
</dbReference>
<feature type="DNA-binding region" description="HMG box" evidence="1">
    <location>
        <begin position="548"/>
        <end position="601"/>
    </location>
</feature>
<dbReference type="CDD" id="cd00084">
    <property type="entry name" value="HMG-box_SF"/>
    <property type="match status" value="1"/>
</dbReference>
<feature type="region of interest" description="Disordered" evidence="2">
    <location>
        <begin position="1"/>
        <end position="294"/>
    </location>
</feature>
<name>A0AA40F238_9PEZI</name>
<evidence type="ECO:0000313" key="4">
    <source>
        <dbReference type="EMBL" id="KAK0749810.1"/>
    </source>
</evidence>
<keyword evidence="1" id="KW-0238">DNA-binding</keyword>
<sequence>MARPSRPRIVDSSDESDDSLPDLAAIAAKKKKLAKQKKLAPEATPEENGVDDKPTKAPATVRRRKLGPISDKGLLGGWKPDGTLDEVDAPVFRASEEKKSRKPRVELRARKPAPAQATPPPEDEKEEEDGPSGYLSAREEATITEEITILDCGFETAQSSASDFEDSLGDFIVDDSDSEPYAPPPKTALREKTGNPRQTKARAVVLDSDDEEPVRKGSKGSRQPSGTSKGLAETFSRLQLNDPSLTLLPVPPKTIPPKTMARSKEKTPPTTPPKDKPGLVSPKKLGRIPQTPHRASSDMFWNREFIDDWNDEHSPRKQLFPDPAKASPAKKPITSPKKPAPSARAVKKAFEESKHALAASFLAELDDTITSGQLSQLTASTGGIKLNWTNKLNTTAGRASWKRQTVTGAGTAPTHRHHASIDLSTKVIDDEHRLLNVVAHEFCHLANYMVSGVVNNPHGKEFKAWAARCSAAFGASRGIEVTTKHTYDIDFKYVWQCEQCPLLYKRHSKSIDPARHRCGAALCKGVLRQIKPVPQGGGGSGREGGEKAKKGPTEYQVFMKEEMKRVREQNPGSPQKDVMRMVASRWKEERERRAGSASRTPTPGVEEAVRGVEVITLD</sequence>
<gene>
    <name evidence="4" type="ORF">B0T18DRAFT_445579</name>
</gene>
<dbReference type="GO" id="GO:0003677">
    <property type="term" value="F:DNA binding"/>
    <property type="evidence" value="ECO:0007669"/>
    <property type="project" value="UniProtKB-UniRule"/>
</dbReference>
<keyword evidence="5" id="KW-1185">Reference proteome</keyword>
<evidence type="ECO:0000256" key="1">
    <source>
        <dbReference type="PROSITE-ProRule" id="PRU00267"/>
    </source>
</evidence>
<dbReference type="PROSITE" id="PS50118">
    <property type="entry name" value="HMG_BOX_2"/>
    <property type="match status" value="1"/>
</dbReference>
<dbReference type="EMBL" id="JAUKUD010000003">
    <property type="protein sequence ID" value="KAK0749810.1"/>
    <property type="molecule type" value="Genomic_DNA"/>
</dbReference>
<reference evidence="4" key="1">
    <citation type="submission" date="2023-06" db="EMBL/GenBank/DDBJ databases">
        <title>Genome-scale phylogeny and comparative genomics of the fungal order Sordariales.</title>
        <authorList>
            <consortium name="Lawrence Berkeley National Laboratory"/>
            <person name="Hensen N."/>
            <person name="Bonometti L."/>
            <person name="Westerberg I."/>
            <person name="Brannstrom I.O."/>
            <person name="Guillou S."/>
            <person name="Cros-Aarteil S."/>
            <person name="Calhoun S."/>
            <person name="Haridas S."/>
            <person name="Kuo A."/>
            <person name="Mondo S."/>
            <person name="Pangilinan J."/>
            <person name="Riley R."/>
            <person name="LaButti K."/>
            <person name="Andreopoulos B."/>
            <person name="Lipzen A."/>
            <person name="Chen C."/>
            <person name="Yanf M."/>
            <person name="Daum C."/>
            <person name="Ng V."/>
            <person name="Clum A."/>
            <person name="Steindorff A."/>
            <person name="Ohm R."/>
            <person name="Martin F."/>
            <person name="Silar P."/>
            <person name="Natvig D."/>
            <person name="Lalanne C."/>
            <person name="Gautier V."/>
            <person name="Ament-velasquez S.L."/>
            <person name="Kruys A."/>
            <person name="Hutchinson M.I."/>
            <person name="Powell A.J."/>
            <person name="Barry K."/>
            <person name="Miller A.N."/>
            <person name="Grigoriev I.V."/>
            <person name="Debuchy R."/>
            <person name="Gladieux P."/>
            <person name="Thoren M.H."/>
            <person name="Johannesson H."/>
        </authorList>
    </citation>
    <scope>NUCLEOTIDE SEQUENCE</scope>
    <source>
        <strain evidence="4">SMH3187-1</strain>
    </source>
</reference>
<organism evidence="4 5">
    <name type="scientific">Schizothecium vesticola</name>
    <dbReference type="NCBI Taxonomy" id="314040"/>
    <lineage>
        <taxon>Eukaryota</taxon>
        <taxon>Fungi</taxon>
        <taxon>Dikarya</taxon>
        <taxon>Ascomycota</taxon>
        <taxon>Pezizomycotina</taxon>
        <taxon>Sordariomycetes</taxon>
        <taxon>Sordariomycetidae</taxon>
        <taxon>Sordariales</taxon>
        <taxon>Schizotheciaceae</taxon>
        <taxon>Schizothecium</taxon>
    </lineage>
</organism>
<feature type="compositionally biased region" description="Acidic residues" evidence="2">
    <location>
        <begin position="163"/>
        <end position="178"/>
    </location>
</feature>
<dbReference type="InterPro" id="IPR036910">
    <property type="entry name" value="HMG_box_dom_sf"/>
</dbReference>
<evidence type="ECO:0000259" key="3">
    <source>
        <dbReference type="PROSITE" id="PS50118"/>
    </source>
</evidence>
<dbReference type="GO" id="GO:0006950">
    <property type="term" value="P:response to stress"/>
    <property type="evidence" value="ECO:0007669"/>
    <property type="project" value="UniProtKB-ARBA"/>
</dbReference>
<feature type="region of interest" description="Disordered" evidence="2">
    <location>
        <begin position="565"/>
        <end position="618"/>
    </location>
</feature>
<dbReference type="GO" id="GO:0005634">
    <property type="term" value="C:nucleus"/>
    <property type="evidence" value="ECO:0007669"/>
    <property type="project" value="UniProtKB-UniRule"/>
</dbReference>
<feature type="compositionally biased region" description="Low complexity" evidence="2">
    <location>
        <begin position="321"/>
        <end position="343"/>
    </location>
</feature>